<evidence type="ECO:0000313" key="2">
    <source>
        <dbReference type="Proteomes" id="UP000541770"/>
    </source>
</evidence>
<dbReference type="EMBL" id="JACGDE010000018">
    <property type="protein sequence ID" value="MBA6067556.1"/>
    <property type="molecule type" value="Genomic_DNA"/>
</dbReference>
<dbReference type="AlphaFoldDB" id="A0A290H756"/>
<sequence length="154" mass="16138">MSDKKQPPADISAIKTPEDLLELAADERLKLAQLKTLIEIHPGIVNASIEAVQALAKTSEVAGKSQVEAIGALKASINGTIDVLKILAQNAQSDSTREKIALALIELAKQHKELSLAIERMNSSNNGIWKKIAIGIGAVATLVVGGVAAAAMKK</sequence>
<dbReference type="Proteomes" id="UP000541770">
    <property type="component" value="Unassembled WGS sequence"/>
</dbReference>
<evidence type="ECO:0000313" key="1">
    <source>
        <dbReference type="EMBL" id="MBA6067556.1"/>
    </source>
</evidence>
<dbReference type="KEGG" id="pmol:CLJ08_23395"/>
<accession>A0A290H756</accession>
<dbReference type="GeneID" id="58768879"/>
<comment type="caution">
    <text evidence="1">The sequence shown here is derived from an EMBL/GenBank/DDBJ whole genome shotgun (WGS) entry which is preliminary data.</text>
</comment>
<proteinExistence type="predicted"/>
<protein>
    <submittedName>
        <fullName evidence="1">Uncharacterized protein</fullName>
    </submittedName>
</protein>
<dbReference type="RefSeq" id="WP_062361021.1">
    <property type="nucleotide sequence ID" value="NZ_BQIL01000036.1"/>
</dbReference>
<name>A0A290H756_9PSED</name>
<gene>
    <name evidence="1" type="ORF">H4C75_22735</name>
</gene>
<reference evidence="1 2" key="1">
    <citation type="submission" date="2020-07" db="EMBL/GenBank/DDBJ databases">
        <title>Diversity of carbapenemase encoding genes among Pseudomonas putida group clinical isolates in a tertiary Brazilian hospital.</title>
        <authorList>
            <person name="Alberto-Lei F."/>
            <person name="Nodari C.S."/>
            <person name="Streling A.P."/>
            <person name="Paulino J.T."/>
            <person name="Bessa-Neto F.O."/>
            <person name="Cayo R."/>
            <person name="Gales A.C."/>
        </authorList>
    </citation>
    <scope>NUCLEOTIDE SEQUENCE [LARGE SCALE GENOMIC DNA]</scope>
    <source>
        <strain evidence="1 2">14802</strain>
    </source>
</reference>
<organism evidence="1 2">
    <name type="scientific">Pseudomonas mosselii</name>
    <dbReference type="NCBI Taxonomy" id="78327"/>
    <lineage>
        <taxon>Bacteria</taxon>
        <taxon>Pseudomonadati</taxon>
        <taxon>Pseudomonadota</taxon>
        <taxon>Gammaproteobacteria</taxon>
        <taxon>Pseudomonadales</taxon>
        <taxon>Pseudomonadaceae</taxon>
        <taxon>Pseudomonas</taxon>
    </lineage>
</organism>